<comment type="caution">
    <text evidence="1">The sequence shown here is derived from an EMBL/GenBank/DDBJ whole genome shotgun (WGS) entry which is preliminary data.</text>
</comment>
<dbReference type="AlphaFoldDB" id="A0A2T9Z5L6"/>
<name>A0A2T9Z5L6_9FUNG</name>
<protein>
    <submittedName>
        <fullName evidence="1">Uncharacterized protein</fullName>
    </submittedName>
</protein>
<keyword evidence="2" id="KW-1185">Reference proteome</keyword>
<evidence type="ECO:0000313" key="2">
    <source>
        <dbReference type="Proteomes" id="UP000245699"/>
    </source>
</evidence>
<gene>
    <name evidence="1" type="ORF">BB559_000373</name>
</gene>
<accession>A0A2T9Z5L6</accession>
<dbReference type="EMBL" id="MBFT01000017">
    <property type="protein sequence ID" value="PVU99834.1"/>
    <property type="molecule type" value="Genomic_DNA"/>
</dbReference>
<sequence>MSSLMCPHNNTPTSNKQRFRRLTKTILVDKVINTIQNTKDGSSPEMNGIPYEFYKKHKMELAEILNTYITFVF</sequence>
<reference evidence="1 2" key="1">
    <citation type="journal article" date="2018" name="MBio">
        <title>Comparative Genomics Reveals the Core Gene Toolbox for the Fungus-Insect Symbiosis.</title>
        <authorList>
            <person name="Wang Y."/>
            <person name="Stata M."/>
            <person name="Wang W."/>
            <person name="Stajich J.E."/>
            <person name="White M.M."/>
            <person name="Moncalvo J.M."/>
        </authorList>
    </citation>
    <scope>NUCLEOTIDE SEQUENCE [LARGE SCALE GENOMIC DNA]</scope>
    <source>
        <strain evidence="1 2">AUS-77-4</strain>
    </source>
</reference>
<organism evidence="1 2">
    <name type="scientific">Furculomyces boomerangus</name>
    <dbReference type="NCBI Taxonomy" id="61424"/>
    <lineage>
        <taxon>Eukaryota</taxon>
        <taxon>Fungi</taxon>
        <taxon>Fungi incertae sedis</taxon>
        <taxon>Zoopagomycota</taxon>
        <taxon>Kickxellomycotina</taxon>
        <taxon>Harpellomycetes</taxon>
        <taxon>Harpellales</taxon>
        <taxon>Harpellaceae</taxon>
        <taxon>Furculomyces</taxon>
    </lineage>
</organism>
<dbReference type="Proteomes" id="UP000245699">
    <property type="component" value="Unassembled WGS sequence"/>
</dbReference>
<proteinExistence type="predicted"/>
<dbReference type="OrthoDB" id="2419733at2759"/>
<evidence type="ECO:0000313" key="1">
    <source>
        <dbReference type="EMBL" id="PVU99834.1"/>
    </source>
</evidence>